<dbReference type="InterPro" id="IPR009235">
    <property type="entry name" value="AcMNPV_Orf146"/>
</dbReference>
<name>A0A097P8V7_9ABAC</name>
<sequence>MFINLYQPAADDNKPLITFISPSSINAITSFIYSYVASTGAVTSSSHTTTKLVSGYEKKMYRKVSFSLSIVNNSNDDSANDGYVISCVRLPYISMGLLKNVRFELPLGVIVVQLETMGVPQVWHVFGVRKRREPPTFKKIIGVTVNENGHDVFYAKELINLRGNVPSAFLSFVAKHTNTMQQDIEIINFAYAHVRVNHNCARIITKS</sequence>
<proteinExistence type="predicted"/>
<evidence type="ECO:0000313" key="2">
    <source>
        <dbReference type="Proteomes" id="UP000201917"/>
    </source>
</evidence>
<accession>A0A097P8V7</accession>
<evidence type="ECO:0000313" key="1">
    <source>
        <dbReference type="EMBL" id="AIU41261.1"/>
    </source>
</evidence>
<dbReference type="Proteomes" id="UP000201917">
    <property type="component" value="Segment"/>
</dbReference>
<dbReference type="Pfam" id="PF05959">
    <property type="entry name" value="DUF884"/>
    <property type="match status" value="1"/>
</dbReference>
<dbReference type="GeneID" id="26382477"/>
<dbReference type="EMBL" id="KJ676450">
    <property type="protein sequence ID" value="AIU41261.1"/>
    <property type="molecule type" value="Genomic_DNA"/>
</dbReference>
<dbReference type="KEGG" id="vg:26382477"/>
<protein>
    <submittedName>
        <fullName evidence="1">Ep23</fullName>
    </submittedName>
</protein>
<dbReference type="OrthoDB" id="10040at10239"/>
<reference evidence="1 2" key="1">
    <citation type="journal article" date="2014" name="PLoS ONE">
        <title>Genomic Sequencing and Analysis of Sucra jujuba Nucleopolyhedrovirus.</title>
        <authorList>
            <person name="Liu X."/>
            <person name="Yin F."/>
            <person name="Zhu Z."/>
            <person name="Hou D."/>
            <person name="Wang J."/>
            <person name="Zhang L."/>
            <person name="Wang M."/>
            <person name="Wang H."/>
            <person name="Hu Z."/>
            <person name="Deng F."/>
        </authorList>
    </citation>
    <scope>NUCLEOTIDE SEQUENCE [LARGE SCALE GENOMIC DNA]</scope>
    <source>
        <strain evidence="1">473</strain>
    </source>
</reference>
<organism evidence="1 2">
    <name type="scientific">Sucra jujuba nucleopolyhedrovirus</name>
    <dbReference type="NCBI Taxonomy" id="1563660"/>
    <lineage>
        <taxon>Viruses</taxon>
        <taxon>Viruses incertae sedis</taxon>
        <taxon>Naldaviricetes</taxon>
        <taxon>Lefavirales</taxon>
        <taxon>Baculoviridae</taxon>
        <taxon>Alphabaculovirus</taxon>
        <taxon>Alphabaculovirus sujujubae</taxon>
    </lineage>
</organism>
<dbReference type="RefSeq" id="YP_009186713.1">
    <property type="nucleotide sequence ID" value="NC_028636.1"/>
</dbReference>
<keyword evidence="2" id="KW-1185">Reference proteome</keyword>